<name>A0ABV2ELZ9_9CAUL</name>
<dbReference type="Proteomes" id="UP001549110">
    <property type="component" value="Unassembled WGS sequence"/>
</dbReference>
<evidence type="ECO:0000313" key="2">
    <source>
        <dbReference type="Proteomes" id="UP001549110"/>
    </source>
</evidence>
<evidence type="ECO:0000313" key="1">
    <source>
        <dbReference type="EMBL" id="MET3528084.1"/>
    </source>
</evidence>
<organism evidence="1 2">
    <name type="scientific">Phenylobacterium koreense</name>
    <dbReference type="NCBI Taxonomy" id="266125"/>
    <lineage>
        <taxon>Bacteria</taxon>
        <taxon>Pseudomonadati</taxon>
        <taxon>Pseudomonadota</taxon>
        <taxon>Alphaproteobacteria</taxon>
        <taxon>Caulobacterales</taxon>
        <taxon>Caulobacteraceae</taxon>
        <taxon>Phenylobacterium</taxon>
    </lineage>
</organism>
<comment type="caution">
    <text evidence="1">The sequence shown here is derived from an EMBL/GenBank/DDBJ whole genome shotgun (WGS) entry which is preliminary data.</text>
</comment>
<keyword evidence="2" id="KW-1185">Reference proteome</keyword>
<proteinExistence type="predicted"/>
<evidence type="ECO:0008006" key="3">
    <source>
        <dbReference type="Google" id="ProtNLM"/>
    </source>
</evidence>
<accession>A0ABV2ELZ9</accession>
<reference evidence="1 2" key="1">
    <citation type="submission" date="2024-06" db="EMBL/GenBank/DDBJ databases">
        <title>Genomic Encyclopedia of Type Strains, Phase IV (KMG-IV): sequencing the most valuable type-strain genomes for metagenomic binning, comparative biology and taxonomic classification.</title>
        <authorList>
            <person name="Goeker M."/>
        </authorList>
    </citation>
    <scope>NUCLEOTIDE SEQUENCE [LARGE SCALE GENOMIC DNA]</scope>
    <source>
        <strain evidence="1 2">DSM 17809</strain>
    </source>
</reference>
<protein>
    <recommendedName>
        <fullName evidence="3">VOC family protein</fullName>
    </recommendedName>
</protein>
<gene>
    <name evidence="1" type="ORF">ABID41_003223</name>
</gene>
<sequence>MSPLDHLPIPSRDLDGACAAFEALGFTVSPPCVYTSPEQPGAEWRNRSVFLAEGWFDLQHAPEAPASMAGAPASCLFRTGSLAASLAAFSEMRRTEPYTLVREWPGADLGSERFALFSIMERISPLVLAVIEHAYPCPDTCAEWFEHRNTARKVAGLIFRDAQPGPAAGAAASLLDISGFRYLDGSAFDAAFPGAKVAVRVEVASLDEVRQILSEARMPFTQVAGSLRIGPPAPLVCGFEFLKA</sequence>
<dbReference type="EMBL" id="JBEPLU010000003">
    <property type="protein sequence ID" value="MET3528084.1"/>
    <property type="molecule type" value="Genomic_DNA"/>
</dbReference>
<dbReference type="RefSeq" id="WP_354298084.1">
    <property type="nucleotide sequence ID" value="NZ_JBEPLU010000003.1"/>
</dbReference>